<accession>A0AB37UMT1</accession>
<evidence type="ECO:0000313" key="4">
    <source>
        <dbReference type="EMBL" id="RUT12673.1"/>
    </source>
</evidence>
<feature type="chain" id="PRO_5044225999" description="CsbD-like domain-containing protein" evidence="3">
    <location>
        <begin position="39"/>
        <end position="242"/>
    </location>
</feature>
<proteinExistence type="predicted"/>
<dbReference type="Pfam" id="PF20363">
    <property type="entry name" value="DUF6658"/>
    <property type="match status" value="1"/>
</dbReference>
<feature type="region of interest" description="Disordered" evidence="2">
    <location>
        <begin position="142"/>
        <end position="242"/>
    </location>
</feature>
<name>A0AB37UMT1_9CYAN</name>
<evidence type="ECO:0008006" key="6">
    <source>
        <dbReference type="Google" id="ProtNLM"/>
    </source>
</evidence>
<dbReference type="Gene3D" id="1.20.120.20">
    <property type="entry name" value="Apolipoprotein"/>
    <property type="match status" value="1"/>
</dbReference>
<evidence type="ECO:0000313" key="5">
    <source>
        <dbReference type="Proteomes" id="UP000282574"/>
    </source>
</evidence>
<feature type="signal peptide" evidence="3">
    <location>
        <begin position="1"/>
        <end position="38"/>
    </location>
</feature>
<dbReference type="EMBL" id="RSCK01000012">
    <property type="protein sequence ID" value="RUT12673.1"/>
    <property type="molecule type" value="Genomic_DNA"/>
</dbReference>
<feature type="coiled-coil region" evidence="1">
    <location>
        <begin position="103"/>
        <end position="130"/>
    </location>
</feature>
<feature type="region of interest" description="Disordered" evidence="2">
    <location>
        <begin position="54"/>
        <end position="100"/>
    </location>
</feature>
<evidence type="ECO:0000256" key="3">
    <source>
        <dbReference type="SAM" id="SignalP"/>
    </source>
</evidence>
<keyword evidence="5" id="KW-1185">Reference proteome</keyword>
<sequence length="242" mass="25647">MNRIVTAVKKVHLGRILVTCMAGILLFVSTACSSAVQAKSPDAGVVTGRRQNVPAGKLAVPGQENPRPEVPGGTATSPDSGVVNKFEGGPTMNEFSDVDPRARDLEKAANKKANALIENAERNVIDQTSDVGENTKRILGKKGENAEDFGKNVNRNTESLQDKIKGTAEDLAKGAKRGTENIKDNTSDALRGADRNVSRAAEDAKDTARDLGKSAQRKADEAAQNTQRSLDRAGQAARDAVD</sequence>
<feature type="compositionally biased region" description="Basic and acidic residues" evidence="2">
    <location>
        <begin position="160"/>
        <end position="221"/>
    </location>
</feature>
<dbReference type="InterPro" id="IPR046599">
    <property type="entry name" value="DUF6658"/>
</dbReference>
<reference evidence="4 5" key="1">
    <citation type="journal article" date="2019" name="Genome Biol. Evol.">
        <title>Day and night: Metabolic profiles and evolutionary relationships of six axenic non-marine cyanobacteria.</title>
        <authorList>
            <person name="Will S.E."/>
            <person name="Henke P."/>
            <person name="Boedeker C."/>
            <person name="Huang S."/>
            <person name="Brinkmann H."/>
            <person name="Rohde M."/>
            <person name="Jarek M."/>
            <person name="Friedl T."/>
            <person name="Seufert S."/>
            <person name="Schumacher M."/>
            <person name="Overmann J."/>
            <person name="Neumann-Schaal M."/>
            <person name="Petersen J."/>
        </authorList>
    </citation>
    <scope>NUCLEOTIDE SEQUENCE [LARGE SCALE GENOMIC DNA]</scope>
    <source>
        <strain evidence="4 5">SAG 39.79</strain>
    </source>
</reference>
<keyword evidence="3" id="KW-0732">Signal</keyword>
<evidence type="ECO:0000256" key="1">
    <source>
        <dbReference type="SAM" id="Coils"/>
    </source>
</evidence>
<dbReference type="AlphaFoldDB" id="A0AB37UMT1"/>
<organism evidence="4 5">
    <name type="scientific">Chroococcidiopsis cubana SAG 39.79</name>
    <dbReference type="NCBI Taxonomy" id="388085"/>
    <lineage>
        <taxon>Bacteria</taxon>
        <taxon>Bacillati</taxon>
        <taxon>Cyanobacteriota</taxon>
        <taxon>Cyanophyceae</taxon>
        <taxon>Chroococcidiopsidales</taxon>
        <taxon>Chroococcidiopsidaceae</taxon>
        <taxon>Chroococcidiopsis</taxon>
    </lineage>
</organism>
<dbReference type="SUPFAM" id="SSF58113">
    <property type="entry name" value="Apolipoprotein A-I"/>
    <property type="match status" value="1"/>
</dbReference>
<dbReference type="RefSeq" id="WP_015156773.1">
    <property type="nucleotide sequence ID" value="NZ_JAVKZF010000003.1"/>
</dbReference>
<gene>
    <name evidence="4" type="ORF">DSM107010_20540</name>
</gene>
<protein>
    <recommendedName>
        <fullName evidence="6">CsbD-like domain-containing protein</fullName>
    </recommendedName>
</protein>
<evidence type="ECO:0000256" key="2">
    <source>
        <dbReference type="SAM" id="MobiDB-lite"/>
    </source>
</evidence>
<keyword evidence="1" id="KW-0175">Coiled coil</keyword>
<dbReference type="PROSITE" id="PS51257">
    <property type="entry name" value="PROKAR_LIPOPROTEIN"/>
    <property type="match status" value="1"/>
</dbReference>
<comment type="caution">
    <text evidence="4">The sequence shown here is derived from an EMBL/GenBank/DDBJ whole genome shotgun (WGS) entry which is preliminary data.</text>
</comment>
<dbReference type="Proteomes" id="UP000282574">
    <property type="component" value="Unassembled WGS sequence"/>
</dbReference>